<proteinExistence type="inferred from homology"/>
<comment type="similarity">
    <text evidence="2 10">Belongs to the bacterial histone-like protein family.</text>
</comment>
<dbReference type="SUPFAM" id="SSF47729">
    <property type="entry name" value="IHF-like DNA-binding proteins"/>
    <property type="match status" value="1"/>
</dbReference>
<keyword evidence="12" id="KW-1185">Reference proteome</keyword>
<evidence type="ECO:0000256" key="5">
    <source>
        <dbReference type="ARBA" id="ARBA00023125"/>
    </source>
</evidence>
<dbReference type="PRINTS" id="PR01727">
    <property type="entry name" value="DNABINDINGHU"/>
</dbReference>
<reference evidence="11 12" key="1">
    <citation type="submission" date="2018-03" db="EMBL/GenBank/DDBJ databases">
        <title>A parallel universe: an anciently diverged bacterial symbiosis in a Hawaiian planthopper (Hemiptera: Cixiidae) reveals rearranged nutritional responsibilities.</title>
        <authorList>
            <person name="Bennett G."/>
            <person name="Mao M."/>
        </authorList>
    </citation>
    <scope>NUCLEOTIDE SEQUENCE [LARGE SCALE GENOMIC DNA]</scope>
    <source>
        <strain evidence="11 12">OLIH</strain>
    </source>
</reference>
<evidence type="ECO:0000256" key="9">
    <source>
        <dbReference type="ARBA" id="ARBA00041400"/>
    </source>
</evidence>
<evidence type="ECO:0000256" key="6">
    <source>
        <dbReference type="ARBA" id="ARBA00031534"/>
    </source>
</evidence>
<comment type="subunit">
    <text evidence="3">Heterodimer of an alpha and a beta chain.</text>
</comment>
<dbReference type="GO" id="GO:0030527">
    <property type="term" value="F:structural constituent of chromatin"/>
    <property type="evidence" value="ECO:0007669"/>
    <property type="project" value="InterPro"/>
</dbReference>
<dbReference type="OrthoDB" id="9799835at2"/>
<dbReference type="Pfam" id="PF00216">
    <property type="entry name" value="Bac_DNA_binding"/>
    <property type="match status" value="1"/>
</dbReference>
<keyword evidence="5 11" id="KW-0238">DNA-binding</keyword>
<accession>A0A346E004</accession>
<dbReference type="GO" id="GO:1990178">
    <property type="term" value="C:HU-DNA complex"/>
    <property type="evidence" value="ECO:0007669"/>
    <property type="project" value="UniProtKB-ARBA"/>
</dbReference>
<dbReference type="InterPro" id="IPR000119">
    <property type="entry name" value="Hist_DNA-bd"/>
</dbReference>
<organism evidence="11 12">
    <name type="scientific">Candidatus Purcelliella pentastirinorum</name>
    <dbReference type="NCBI Taxonomy" id="472834"/>
    <lineage>
        <taxon>Bacteria</taxon>
        <taxon>Pseudomonadati</taxon>
        <taxon>Pseudomonadota</taxon>
        <taxon>Gammaproteobacteria</taxon>
        <taxon>Enterobacterales</taxon>
        <taxon>Enterobacteriaceae</taxon>
        <taxon>Candidatus Purcelliella</taxon>
    </lineage>
</organism>
<dbReference type="RefSeq" id="WP_115956136.1">
    <property type="nucleotide sequence ID" value="NZ_CP028374.1"/>
</dbReference>
<sequence>MNKTQLIDVVANQTNLPKIQVKSTLNSVLETITNSLRKGDIVQLVGFGTFKVNYRSARPGRNPQTGEEIYISASKVPSFISGKTFKNAIK</sequence>
<evidence type="ECO:0000313" key="11">
    <source>
        <dbReference type="EMBL" id="AXN02309.1"/>
    </source>
</evidence>
<dbReference type="PROSITE" id="PS00045">
    <property type="entry name" value="HISTONE_LIKE"/>
    <property type="match status" value="1"/>
</dbReference>
<evidence type="ECO:0000256" key="10">
    <source>
        <dbReference type="RuleBase" id="RU003939"/>
    </source>
</evidence>
<dbReference type="GO" id="GO:1990103">
    <property type="term" value="C:DnaA-HU complex"/>
    <property type="evidence" value="ECO:0007669"/>
    <property type="project" value="UniProtKB-ARBA"/>
</dbReference>
<keyword evidence="4" id="KW-0226">DNA condensation</keyword>
<dbReference type="GO" id="GO:0030261">
    <property type="term" value="P:chromosome condensation"/>
    <property type="evidence" value="ECO:0007669"/>
    <property type="project" value="UniProtKB-KW"/>
</dbReference>
<dbReference type="CDD" id="cd13831">
    <property type="entry name" value="HU"/>
    <property type="match status" value="1"/>
</dbReference>
<evidence type="ECO:0000256" key="1">
    <source>
        <dbReference type="ARBA" id="ARBA00003819"/>
    </source>
</evidence>
<dbReference type="KEGG" id="ppet:C9I82_351"/>
<dbReference type="GO" id="GO:0042802">
    <property type="term" value="F:identical protein binding"/>
    <property type="evidence" value="ECO:0007669"/>
    <property type="project" value="UniProtKB-ARBA"/>
</dbReference>
<evidence type="ECO:0000313" key="12">
    <source>
        <dbReference type="Proteomes" id="UP000256856"/>
    </source>
</evidence>
<dbReference type="InterPro" id="IPR010992">
    <property type="entry name" value="IHF-like_DNA-bd_dom_sf"/>
</dbReference>
<dbReference type="GO" id="GO:0003677">
    <property type="term" value="F:DNA binding"/>
    <property type="evidence" value="ECO:0007669"/>
    <property type="project" value="UniProtKB-KW"/>
</dbReference>
<dbReference type="PANTHER" id="PTHR33175:SF12">
    <property type="entry name" value="DNA-BINDING PROTEIN HU-ALPHA"/>
    <property type="match status" value="1"/>
</dbReference>
<evidence type="ECO:0000256" key="2">
    <source>
        <dbReference type="ARBA" id="ARBA00010529"/>
    </source>
</evidence>
<name>A0A346E004_9ENTR</name>
<dbReference type="InterPro" id="IPR020816">
    <property type="entry name" value="Histone-like_DNA-bd_CS"/>
</dbReference>
<dbReference type="Gene3D" id="4.10.520.10">
    <property type="entry name" value="IHF-like DNA-binding proteins"/>
    <property type="match status" value="1"/>
</dbReference>
<dbReference type="Proteomes" id="UP000256856">
    <property type="component" value="Chromosome"/>
</dbReference>
<dbReference type="GO" id="GO:0006270">
    <property type="term" value="P:DNA replication initiation"/>
    <property type="evidence" value="ECO:0007669"/>
    <property type="project" value="UniProtKB-ARBA"/>
</dbReference>
<dbReference type="AlphaFoldDB" id="A0A346E004"/>
<evidence type="ECO:0000256" key="4">
    <source>
        <dbReference type="ARBA" id="ARBA00023067"/>
    </source>
</evidence>
<evidence type="ECO:0000256" key="3">
    <source>
        <dbReference type="ARBA" id="ARBA00011870"/>
    </source>
</evidence>
<gene>
    <name evidence="11" type="ORF">C9I82_351</name>
</gene>
<dbReference type="FunFam" id="4.10.520.10:FF:000001">
    <property type="entry name" value="DNA-binding protein HU"/>
    <property type="match status" value="1"/>
</dbReference>
<evidence type="ECO:0000256" key="7">
    <source>
        <dbReference type="ARBA" id="ARBA00032034"/>
    </source>
</evidence>
<protein>
    <recommendedName>
        <fullName evidence="8">DNA-binding protein HU-alpha</fullName>
    </recommendedName>
    <alternativeName>
        <fullName evidence="9">HU-2</fullName>
    </alternativeName>
    <alternativeName>
        <fullName evidence="6 7">NS2</fullName>
    </alternativeName>
</protein>
<dbReference type="GO" id="GO:0006351">
    <property type="term" value="P:DNA-templated transcription"/>
    <property type="evidence" value="ECO:0007669"/>
    <property type="project" value="UniProtKB-ARBA"/>
</dbReference>
<dbReference type="PANTHER" id="PTHR33175">
    <property type="entry name" value="DNA-BINDING PROTEIN HU"/>
    <property type="match status" value="1"/>
</dbReference>
<dbReference type="EMBL" id="CP028374">
    <property type="protein sequence ID" value="AXN02309.1"/>
    <property type="molecule type" value="Genomic_DNA"/>
</dbReference>
<dbReference type="SMART" id="SM00411">
    <property type="entry name" value="BHL"/>
    <property type="match status" value="1"/>
</dbReference>
<evidence type="ECO:0000256" key="8">
    <source>
        <dbReference type="ARBA" id="ARBA00039360"/>
    </source>
</evidence>
<dbReference type="GO" id="GO:0005829">
    <property type="term" value="C:cytosol"/>
    <property type="evidence" value="ECO:0007669"/>
    <property type="project" value="TreeGrafter"/>
</dbReference>
<comment type="function">
    <text evidence="1">Histone-like DNA-binding protein which is capable of wrapping DNA to stabilize it, and thus to prevent its denaturation under extreme environmental conditions.</text>
</comment>